<dbReference type="PROSITE" id="PS51831">
    <property type="entry name" value="HD"/>
    <property type="match status" value="1"/>
</dbReference>
<dbReference type="InterPro" id="IPR006674">
    <property type="entry name" value="HD_domain"/>
</dbReference>
<evidence type="ECO:0000313" key="3">
    <source>
        <dbReference type="Proteomes" id="UP000010866"/>
    </source>
</evidence>
<dbReference type="GO" id="GO:0008832">
    <property type="term" value="F:dGTPase activity"/>
    <property type="evidence" value="ECO:0007669"/>
    <property type="project" value="TreeGrafter"/>
</dbReference>
<dbReference type="FunFam" id="1.10.3210.10:FF:000037">
    <property type="entry name" value="Metal-dependent phosphohydrolase, HD superfamily"/>
    <property type="match status" value="1"/>
</dbReference>
<dbReference type="InterPro" id="IPR050135">
    <property type="entry name" value="dGTPase-like"/>
</dbReference>
<keyword evidence="3" id="KW-1185">Reference proteome</keyword>
<feature type="domain" description="HD" evidence="1">
    <location>
        <begin position="50"/>
        <end position="161"/>
    </location>
</feature>
<dbReference type="PANTHER" id="PTHR11373:SF4">
    <property type="entry name" value="DEOXYNUCLEOSIDE TRIPHOSPHATE TRIPHOSPHOHYDROLASE SAMHD1"/>
    <property type="match status" value="1"/>
</dbReference>
<dbReference type="Pfam" id="PF19276">
    <property type="entry name" value="HD_assoc_2"/>
    <property type="match status" value="1"/>
</dbReference>
<dbReference type="InterPro" id="IPR045509">
    <property type="entry name" value="HD_assoc_2"/>
</dbReference>
<dbReference type="SMART" id="SM00471">
    <property type="entry name" value="HDc"/>
    <property type="match status" value="1"/>
</dbReference>
<dbReference type="HOGENOM" id="CLU_026821_3_1_2"/>
<dbReference type="InterPro" id="IPR003607">
    <property type="entry name" value="HD/PDEase_dom"/>
</dbReference>
<keyword evidence="2" id="KW-0378">Hydrolase</keyword>
<dbReference type="Pfam" id="PF01966">
    <property type="entry name" value="HD"/>
    <property type="match status" value="1"/>
</dbReference>
<dbReference type="KEGG" id="mhz:Metho_2232"/>
<dbReference type="GeneID" id="14408310"/>
<proteinExistence type="predicted"/>
<gene>
    <name evidence="2" type="ordered locus">Metho_2232</name>
</gene>
<dbReference type="OrthoDB" id="8895at2157"/>
<dbReference type="STRING" id="867904.Metho_2232"/>
<evidence type="ECO:0000313" key="2">
    <source>
        <dbReference type="EMBL" id="AGB50394.1"/>
    </source>
</evidence>
<name>L0L291_METHD</name>
<sequence length="398" mass="45638">MKVVRDPIHGYIELDELMLSLIDSPPMQRLRRIRQLGLSNLVYPGANHTRFEHSLGVMHLATILTRQIDSVSQQEKDELRAAALLHDIGHGPLSHVTESFITQYTRQKHEDVLHLLRKGEIAEILDAHGLSSTTIQKHIKGETDLGKILSSEIDVDRMDYLVRDSHYTGVAFGLVDHVRLIHEMQFYENNLVVGSGGVKAAESLLVSRFLMHPSVYYHHVSRIAETMCIRAIEELIQKNAIKPTELRQMDDSDMLHIMRYDDGHSGDLARRLEERKLYKRALYVGFEEVTEGVLRHRGNIRRIEAEIASMAGIDPTDVLIDIPRSPEIPELKALVKLNGRMVRLDEASYVVATLEQAHWDNWKMGVYTPKEFREKVGKAAREFFEVKKTTKQFRLTEL</sequence>
<dbReference type="EMBL" id="CP003362">
    <property type="protein sequence ID" value="AGB50394.1"/>
    <property type="molecule type" value="Genomic_DNA"/>
</dbReference>
<dbReference type="Gene3D" id="1.10.3210.10">
    <property type="entry name" value="Hypothetical protein af1432"/>
    <property type="match status" value="1"/>
</dbReference>
<dbReference type="Proteomes" id="UP000010866">
    <property type="component" value="Chromosome"/>
</dbReference>
<dbReference type="RefSeq" id="WP_015325559.1">
    <property type="nucleotide sequence ID" value="NC_019977.1"/>
</dbReference>
<organism evidence="2 3">
    <name type="scientific">Methanomethylovorans hollandica (strain DSM 15978 / NBRC 107637 / DMS1)</name>
    <dbReference type="NCBI Taxonomy" id="867904"/>
    <lineage>
        <taxon>Archaea</taxon>
        <taxon>Methanobacteriati</taxon>
        <taxon>Methanobacteriota</taxon>
        <taxon>Stenosarchaea group</taxon>
        <taxon>Methanomicrobia</taxon>
        <taxon>Methanosarcinales</taxon>
        <taxon>Methanosarcinaceae</taxon>
        <taxon>Methanomethylovorans</taxon>
    </lineage>
</organism>
<dbReference type="GO" id="GO:0006203">
    <property type="term" value="P:dGTP catabolic process"/>
    <property type="evidence" value="ECO:0007669"/>
    <property type="project" value="TreeGrafter"/>
</dbReference>
<dbReference type="AlphaFoldDB" id="L0L291"/>
<dbReference type="CDD" id="cd00077">
    <property type="entry name" value="HDc"/>
    <property type="match status" value="1"/>
</dbReference>
<protein>
    <submittedName>
        <fullName evidence="2">HD superfamily phosphohydrolase</fullName>
    </submittedName>
</protein>
<accession>L0L291</accession>
<evidence type="ECO:0000259" key="1">
    <source>
        <dbReference type="PROSITE" id="PS51831"/>
    </source>
</evidence>
<dbReference type="SUPFAM" id="SSF109604">
    <property type="entry name" value="HD-domain/PDEase-like"/>
    <property type="match status" value="1"/>
</dbReference>
<reference evidence="3" key="1">
    <citation type="submission" date="2012-02" db="EMBL/GenBank/DDBJ databases">
        <title>Complete sequence of chromosome of Methanomethylovorans hollandica DSM 15978.</title>
        <authorList>
            <person name="Lucas S."/>
            <person name="Copeland A."/>
            <person name="Lapidus A."/>
            <person name="Glavina del Rio T."/>
            <person name="Dalin E."/>
            <person name="Tice H."/>
            <person name="Bruce D."/>
            <person name="Goodwin L."/>
            <person name="Pitluck S."/>
            <person name="Peters L."/>
            <person name="Mikhailova N."/>
            <person name="Held B."/>
            <person name="Kyrpides N."/>
            <person name="Mavromatis K."/>
            <person name="Ivanova N."/>
            <person name="Brettin T."/>
            <person name="Detter J.C."/>
            <person name="Han C."/>
            <person name="Larimer F."/>
            <person name="Land M."/>
            <person name="Hauser L."/>
            <person name="Markowitz V."/>
            <person name="Cheng J.-F."/>
            <person name="Hugenholtz P."/>
            <person name="Woyke T."/>
            <person name="Wu D."/>
            <person name="Spring S."/>
            <person name="Schroeder M."/>
            <person name="Brambilla E."/>
            <person name="Klenk H.-P."/>
            <person name="Eisen J.A."/>
        </authorList>
    </citation>
    <scope>NUCLEOTIDE SEQUENCE [LARGE SCALE GENOMIC DNA]</scope>
    <source>
        <strain evidence="3">DSM 15978 / NBRC 107637 / DMS1</strain>
    </source>
</reference>
<dbReference type="PANTHER" id="PTHR11373">
    <property type="entry name" value="DEOXYNUCLEOSIDE TRIPHOSPHATE TRIPHOSPHOHYDROLASE"/>
    <property type="match status" value="1"/>
</dbReference>